<dbReference type="EMBL" id="CYKH01000154">
    <property type="protein sequence ID" value="CUE73589.1"/>
    <property type="molecule type" value="Genomic_DNA"/>
</dbReference>
<sequence>MVGPRTIMMKKWRPWFSFIVVIAIIAIVNVVLLRSALVDKPHLQAKQTFIAVVNGARPEHGLGSTLRLMTVRGNDQQRSADFIVVVFADKREYDTAASQLGGAHFPRCDIMVAWLGCRPLQILQAFGIRKTGEIIETFASTTSTVDRCH</sequence>
<protein>
    <submittedName>
        <fullName evidence="2">Transmembrane protein, putative</fullName>
    </submittedName>
</protein>
<keyword evidence="1" id="KW-0472">Membrane</keyword>
<accession>A0A0S4IT59</accession>
<gene>
    <name evidence="2" type="ORF">BSAL_55290</name>
</gene>
<evidence type="ECO:0000313" key="2">
    <source>
        <dbReference type="EMBL" id="CUE73589.1"/>
    </source>
</evidence>
<proteinExistence type="predicted"/>
<keyword evidence="3" id="KW-1185">Reference proteome</keyword>
<keyword evidence="1" id="KW-1133">Transmembrane helix</keyword>
<dbReference type="VEuPathDB" id="TriTrypDB:BSAL_55290"/>
<keyword evidence="1 2" id="KW-0812">Transmembrane</keyword>
<organism evidence="2 3">
    <name type="scientific">Bodo saltans</name>
    <name type="common">Flagellated protozoan</name>
    <dbReference type="NCBI Taxonomy" id="75058"/>
    <lineage>
        <taxon>Eukaryota</taxon>
        <taxon>Discoba</taxon>
        <taxon>Euglenozoa</taxon>
        <taxon>Kinetoplastea</taxon>
        <taxon>Metakinetoplastina</taxon>
        <taxon>Eubodonida</taxon>
        <taxon>Bodonidae</taxon>
        <taxon>Bodo</taxon>
    </lineage>
</organism>
<dbReference type="AlphaFoldDB" id="A0A0S4IT59"/>
<name>A0A0S4IT59_BODSA</name>
<feature type="non-terminal residue" evidence="2">
    <location>
        <position position="149"/>
    </location>
</feature>
<evidence type="ECO:0000256" key="1">
    <source>
        <dbReference type="SAM" id="Phobius"/>
    </source>
</evidence>
<reference evidence="3" key="1">
    <citation type="submission" date="2015-09" db="EMBL/GenBank/DDBJ databases">
        <authorList>
            <consortium name="Pathogen Informatics"/>
        </authorList>
    </citation>
    <scope>NUCLEOTIDE SEQUENCE [LARGE SCALE GENOMIC DNA]</scope>
    <source>
        <strain evidence="3">Lake Konstanz</strain>
    </source>
</reference>
<feature type="transmembrane region" description="Helical" evidence="1">
    <location>
        <begin position="15"/>
        <end position="37"/>
    </location>
</feature>
<dbReference type="Proteomes" id="UP000051952">
    <property type="component" value="Unassembled WGS sequence"/>
</dbReference>
<evidence type="ECO:0000313" key="3">
    <source>
        <dbReference type="Proteomes" id="UP000051952"/>
    </source>
</evidence>